<protein>
    <submittedName>
        <fullName evidence="5">Unnamed protein product</fullName>
    </submittedName>
</protein>
<reference evidence="5" key="1">
    <citation type="submission" date="2023-04" db="EMBL/GenBank/DDBJ databases">
        <title>Candida boidinii NBRC 10035.</title>
        <authorList>
            <person name="Ichikawa N."/>
            <person name="Sato H."/>
            <person name="Tonouchi N."/>
        </authorList>
    </citation>
    <scope>NUCLEOTIDE SEQUENCE</scope>
    <source>
        <strain evidence="5">NBRC 10035</strain>
    </source>
</reference>
<evidence type="ECO:0000313" key="6">
    <source>
        <dbReference type="Proteomes" id="UP001165120"/>
    </source>
</evidence>
<accession>A0A9W6T029</accession>
<dbReference type="Gene3D" id="2.40.50.1040">
    <property type="match status" value="1"/>
</dbReference>
<name>A0A9W6T029_CANBO</name>
<dbReference type="Pfam" id="PF10451">
    <property type="entry name" value="Stn1"/>
    <property type="match status" value="1"/>
</dbReference>
<dbReference type="AlphaFoldDB" id="A0A9W6T029"/>
<comment type="caution">
    <text evidence="5">The sequence shown here is derived from an EMBL/GenBank/DDBJ whole genome shotgun (WGS) entry which is preliminary data.</text>
</comment>
<dbReference type="EMBL" id="BSXN01001140">
    <property type="protein sequence ID" value="GME71772.1"/>
    <property type="molecule type" value="Genomic_DNA"/>
</dbReference>
<comment type="subcellular location">
    <subcellularLocation>
        <location evidence="1">Chromosome</location>
        <location evidence="1">Telomere</location>
    </subcellularLocation>
</comment>
<sequence>MILSPSSEKVKKKLRQYATKDIAPGLNHVQFRENEISFYSPNIFDCAPTMKYQGYFPIFICDLLKVRNCRNIYGSGGYEASSNNIVMLKNHPLQKVMICGKILGESYHEISAKKAYHSLLISDGSTGDFLTVKIGRSLYMQSFQDTYRNPSRLLSICGEVTFFNDKPELSVHYTSQVGNIGDLTAEIKWWELTNQIRKTYLKDPWIFNTTINLAPCRIPFTDYTVHNSPCATSSFVATDSEFYTQTNENSPIINSDIATAKHNNNNTLVNENRQTNLPCIPDDVDHQMFSEIQMYVPKVKFLRTDFSREMRVKKLTREVELIQHARQIKVRDYDSFKISRKRLRKTVANNREAKNLTNSAIIEETINVDDSDYNEVDFKSEYIDTTNYDDYNRKQKVLFEKPASEKESERDDADHYPVIISEDCFRNSKNYSKLNRYLERQGISESEFSKHDKSFPKGQELTDLVGISEVDAEPESISENIDEIITIDSSDIEDPNDLNDDSCPYFEDKGDELIQERLESERHEEAIFFSESHQSSIAIIRESTFKIELIKFFTSYPSSKISTEDLISYPSLLKTCRDIAYCNIVNSSFTEKQYTLLSDRLTEDEVCKEEKRIVHNTRKNMIDSNLLEPSDFDYFHFETIQKIARLISDILKSKTIEEKEEITCIMKKLHKNSLHICDQDFYFRSLKSLIDKSSFPRLSMKSLSWLIQTECQGALLTPIEVAEIIKHLVEIHSNGISKYENIACSYGYSVCLLWKFEHTDTIDMEWQFTPIILDRNNTLPN</sequence>
<feature type="domain" description="CST complex subunit Stn1 N-terminal" evidence="4">
    <location>
        <begin position="33"/>
        <end position="208"/>
    </location>
</feature>
<evidence type="ECO:0000256" key="1">
    <source>
        <dbReference type="ARBA" id="ARBA00004574"/>
    </source>
</evidence>
<evidence type="ECO:0000313" key="5">
    <source>
        <dbReference type="EMBL" id="GME71772.1"/>
    </source>
</evidence>
<gene>
    <name evidence="5" type="ORF">Cboi02_000334200</name>
</gene>
<keyword evidence="3" id="KW-0779">Telomere</keyword>
<proteinExistence type="predicted"/>
<keyword evidence="6" id="KW-1185">Reference proteome</keyword>
<dbReference type="GO" id="GO:0000781">
    <property type="term" value="C:chromosome, telomeric region"/>
    <property type="evidence" value="ECO:0007669"/>
    <property type="project" value="UniProtKB-SubCell"/>
</dbReference>
<dbReference type="InterPro" id="IPR018856">
    <property type="entry name" value="Stn1_N"/>
</dbReference>
<evidence type="ECO:0000256" key="3">
    <source>
        <dbReference type="ARBA" id="ARBA00022895"/>
    </source>
</evidence>
<dbReference type="Proteomes" id="UP001165120">
    <property type="component" value="Unassembled WGS sequence"/>
</dbReference>
<evidence type="ECO:0000256" key="2">
    <source>
        <dbReference type="ARBA" id="ARBA00022454"/>
    </source>
</evidence>
<evidence type="ECO:0000259" key="4">
    <source>
        <dbReference type="Pfam" id="PF10451"/>
    </source>
</evidence>
<keyword evidence="2" id="KW-0158">Chromosome</keyword>
<organism evidence="5 6">
    <name type="scientific">Candida boidinii</name>
    <name type="common">Yeast</name>
    <dbReference type="NCBI Taxonomy" id="5477"/>
    <lineage>
        <taxon>Eukaryota</taxon>
        <taxon>Fungi</taxon>
        <taxon>Dikarya</taxon>
        <taxon>Ascomycota</taxon>
        <taxon>Saccharomycotina</taxon>
        <taxon>Pichiomycetes</taxon>
        <taxon>Pichiales</taxon>
        <taxon>Pichiaceae</taxon>
        <taxon>Ogataea</taxon>
        <taxon>Ogataea/Candida clade</taxon>
    </lineage>
</organism>